<evidence type="ECO:0000259" key="1">
    <source>
        <dbReference type="PROSITE" id="PS51186"/>
    </source>
</evidence>
<reference evidence="2 3" key="1">
    <citation type="submission" date="2018-10" db="EMBL/GenBank/DDBJ databases">
        <title>Falsibacillus sp. genome draft.</title>
        <authorList>
            <person name="Shi S."/>
        </authorList>
    </citation>
    <scope>NUCLEOTIDE SEQUENCE [LARGE SCALE GENOMIC DNA]</scope>
    <source>
        <strain evidence="2 3">GY 10110</strain>
    </source>
</reference>
<accession>A0A3L7JTZ6</accession>
<dbReference type="InterPro" id="IPR000182">
    <property type="entry name" value="GNAT_dom"/>
</dbReference>
<feature type="domain" description="N-acetyltransferase" evidence="1">
    <location>
        <begin position="10"/>
        <end position="166"/>
    </location>
</feature>
<protein>
    <submittedName>
        <fullName evidence="2">GNAT family N-acetyltransferase</fullName>
    </submittedName>
</protein>
<sequence>MTGQIVKTDIITLEFYHPSFHELLKNYHLSNEQKNFTGMPFDAIAKCERDESRHPILILAGQVPVGFFVLHGWNGVKAYHENERAILLRAYSVEQSYQGRGIAKKSLMLLPDFVKKHFPDKNEIILAVNHGNKPAQNLYKKAGFTDTGKRVMGRKGEQWVLNFNLSS</sequence>
<dbReference type="Proteomes" id="UP000276770">
    <property type="component" value="Unassembled WGS sequence"/>
</dbReference>
<organism evidence="2 3">
    <name type="scientific">Falsibacillus albus</name>
    <dbReference type="NCBI Taxonomy" id="2478915"/>
    <lineage>
        <taxon>Bacteria</taxon>
        <taxon>Bacillati</taxon>
        <taxon>Bacillota</taxon>
        <taxon>Bacilli</taxon>
        <taxon>Bacillales</taxon>
        <taxon>Bacillaceae</taxon>
        <taxon>Falsibacillus</taxon>
    </lineage>
</organism>
<proteinExistence type="predicted"/>
<dbReference type="SUPFAM" id="SSF55729">
    <property type="entry name" value="Acyl-CoA N-acyltransferases (Nat)"/>
    <property type="match status" value="1"/>
</dbReference>
<name>A0A3L7JTZ6_9BACI</name>
<dbReference type="AlphaFoldDB" id="A0A3L7JTZ6"/>
<keyword evidence="3" id="KW-1185">Reference proteome</keyword>
<gene>
    <name evidence="2" type="ORF">D9X91_14085</name>
</gene>
<evidence type="ECO:0000313" key="3">
    <source>
        <dbReference type="Proteomes" id="UP000276770"/>
    </source>
</evidence>
<dbReference type="PROSITE" id="PS51186">
    <property type="entry name" value="GNAT"/>
    <property type="match status" value="1"/>
</dbReference>
<dbReference type="GO" id="GO:0016747">
    <property type="term" value="F:acyltransferase activity, transferring groups other than amino-acyl groups"/>
    <property type="evidence" value="ECO:0007669"/>
    <property type="project" value="InterPro"/>
</dbReference>
<dbReference type="EMBL" id="RCVZ01000010">
    <property type="protein sequence ID" value="RLQ94196.1"/>
    <property type="molecule type" value="Genomic_DNA"/>
</dbReference>
<dbReference type="InterPro" id="IPR016181">
    <property type="entry name" value="Acyl_CoA_acyltransferase"/>
</dbReference>
<dbReference type="OrthoDB" id="66776at2"/>
<dbReference type="Gene3D" id="3.40.630.30">
    <property type="match status" value="1"/>
</dbReference>
<comment type="caution">
    <text evidence="2">The sequence shown here is derived from an EMBL/GenBank/DDBJ whole genome shotgun (WGS) entry which is preliminary data.</text>
</comment>
<dbReference type="Pfam" id="PF00583">
    <property type="entry name" value="Acetyltransf_1"/>
    <property type="match status" value="1"/>
</dbReference>
<dbReference type="RefSeq" id="WP_121681287.1">
    <property type="nucleotide sequence ID" value="NZ_RCVZ01000010.1"/>
</dbReference>
<keyword evidence="2" id="KW-0808">Transferase</keyword>
<evidence type="ECO:0000313" key="2">
    <source>
        <dbReference type="EMBL" id="RLQ94196.1"/>
    </source>
</evidence>